<evidence type="ECO:0000313" key="3">
    <source>
        <dbReference type="Proteomes" id="UP000717624"/>
    </source>
</evidence>
<dbReference type="PANTHER" id="PTHR39966">
    <property type="entry name" value="BLL2471 PROTEIN-RELATED"/>
    <property type="match status" value="1"/>
</dbReference>
<keyword evidence="3" id="KW-1185">Reference proteome</keyword>
<evidence type="ECO:0000313" key="2">
    <source>
        <dbReference type="EMBL" id="MBM7591976.1"/>
    </source>
</evidence>
<organism evidence="2 3">
    <name type="scientific">Brevibacillus fulvus</name>
    <dbReference type="NCBI Taxonomy" id="1125967"/>
    <lineage>
        <taxon>Bacteria</taxon>
        <taxon>Bacillati</taxon>
        <taxon>Bacillota</taxon>
        <taxon>Bacilli</taxon>
        <taxon>Bacillales</taxon>
        <taxon>Paenibacillaceae</taxon>
        <taxon>Brevibacillus</taxon>
    </lineage>
</organism>
<sequence>MSNWKDETIQANPKEKAEELKKVMSVVAPELHTFIEEHAELDQWMDRVRAENNRALYREALQIIQQELEQHFLYEEQFILPKLGRYFATTEVGPVFKLIQEHDIIRKNYRDAEDLMQESDSERFAEVLQQKMNLLAYLLKKHIEKEDHYFFPLVSLVLTPAECQEIADQVAHAHHA</sequence>
<evidence type="ECO:0000259" key="1">
    <source>
        <dbReference type="Pfam" id="PF01814"/>
    </source>
</evidence>
<dbReference type="Pfam" id="PF01814">
    <property type="entry name" value="Hemerythrin"/>
    <property type="match status" value="1"/>
</dbReference>
<dbReference type="PANTHER" id="PTHR39966:SF1">
    <property type="entry name" value="HEMERYTHRIN-LIKE DOMAIN-CONTAINING PROTEIN"/>
    <property type="match status" value="1"/>
</dbReference>
<protein>
    <submittedName>
        <fullName evidence="2">Hemerythrin-like domain-containing protein</fullName>
    </submittedName>
</protein>
<dbReference type="AlphaFoldDB" id="A0A939BWN9"/>
<proteinExistence type="predicted"/>
<dbReference type="GO" id="GO:0005886">
    <property type="term" value="C:plasma membrane"/>
    <property type="evidence" value="ECO:0007669"/>
    <property type="project" value="TreeGrafter"/>
</dbReference>
<name>A0A939BWN9_9BACL</name>
<dbReference type="EMBL" id="JAFBEB010000017">
    <property type="protein sequence ID" value="MBM7591976.1"/>
    <property type="molecule type" value="Genomic_DNA"/>
</dbReference>
<dbReference type="InterPro" id="IPR012312">
    <property type="entry name" value="Hemerythrin-like"/>
</dbReference>
<accession>A0A939BWN9</accession>
<feature type="domain" description="Hemerythrin-like" evidence="1">
    <location>
        <begin position="32"/>
        <end position="154"/>
    </location>
</feature>
<dbReference type="Gene3D" id="1.20.120.520">
    <property type="entry name" value="nmb1532 protein domain like"/>
    <property type="match status" value="1"/>
</dbReference>
<dbReference type="RefSeq" id="WP_204519622.1">
    <property type="nucleotide sequence ID" value="NZ_BAABIN010000035.1"/>
</dbReference>
<comment type="caution">
    <text evidence="2">The sequence shown here is derived from an EMBL/GenBank/DDBJ whole genome shotgun (WGS) entry which is preliminary data.</text>
</comment>
<dbReference type="Proteomes" id="UP000717624">
    <property type="component" value="Unassembled WGS sequence"/>
</dbReference>
<gene>
    <name evidence="2" type="ORF">JOD01_003628</name>
</gene>
<reference evidence="2" key="1">
    <citation type="submission" date="2021-01" db="EMBL/GenBank/DDBJ databases">
        <title>Genomic Encyclopedia of Type Strains, Phase IV (KMG-IV): sequencing the most valuable type-strain genomes for metagenomic binning, comparative biology and taxonomic classification.</title>
        <authorList>
            <person name="Goeker M."/>
        </authorList>
    </citation>
    <scope>NUCLEOTIDE SEQUENCE</scope>
    <source>
        <strain evidence="2">DSM 25523</strain>
    </source>
</reference>